<dbReference type="AlphaFoldDB" id="A0A7S6RC72"/>
<evidence type="ECO:0000313" key="2">
    <source>
        <dbReference type="Proteomes" id="UP000593846"/>
    </source>
</evidence>
<reference evidence="2" key="1">
    <citation type="submission" date="2020-10" db="EMBL/GenBank/DDBJ databases">
        <title>Genome-based taxonomic classification of the species Anabaenopsis elenkinii.</title>
        <authorList>
            <person name="Delbaje E."/>
            <person name="Andreote A.P.D."/>
            <person name="Pellegrinetti T.A."/>
            <person name="Cruz R.B."/>
            <person name="Branco L.H.Z."/>
            <person name="Fiore M.F."/>
        </authorList>
    </citation>
    <scope>NUCLEOTIDE SEQUENCE [LARGE SCALE GENOMIC DNA]</scope>
    <source>
        <strain evidence="2">CCIBt3563</strain>
    </source>
</reference>
<keyword evidence="2" id="KW-1185">Reference proteome</keyword>
<dbReference type="EMBL" id="CP063311">
    <property type="protein sequence ID" value="QOV22264.1"/>
    <property type="molecule type" value="Genomic_DNA"/>
</dbReference>
<gene>
    <name evidence="1" type="ORF">IM676_16505</name>
</gene>
<sequence>MPSNLQFEDIQEVRILPGNQYLCADFLNQKEFAINHYLNPGKALAIDPGIKNWLSCVSNPGTGFIFDGRKVKSLNQC</sequence>
<name>A0A7S6RC72_9CYAN</name>
<protein>
    <recommendedName>
        <fullName evidence="3">Transposase</fullName>
    </recommendedName>
</protein>
<organism evidence="1 2">
    <name type="scientific">Anabaenopsis elenkinii CCIBt3563</name>
    <dbReference type="NCBI Taxonomy" id="2779889"/>
    <lineage>
        <taxon>Bacteria</taxon>
        <taxon>Bacillati</taxon>
        <taxon>Cyanobacteriota</taxon>
        <taxon>Cyanophyceae</taxon>
        <taxon>Nostocales</taxon>
        <taxon>Nodulariaceae</taxon>
        <taxon>Anabaenopsis</taxon>
    </lineage>
</organism>
<accession>A0A7S6RC72</accession>
<evidence type="ECO:0000313" key="1">
    <source>
        <dbReference type="EMBL" id="QOV22264.1"/>
    </source>
</evidence>
<dbReference type="KEGG" id="aee:IM676_16505"/>
<evidence type="ECO:0008006" key="3">
    <source>
        <dbReference type="Google" id="ProtNLM"/>
    </source>
</evidence>
<dbReference type="Proteomes" id="UP000593846">
    <property type="component" value="Chromosome"/>
</dbReference>
<proteinExistence type="predicted"/>
<dbReference type="RefSeq" id="WP_200987896.1">
    <property type="nucleotide sequence ID" value="NZ_CP063311.1"/>
</dbReference>